<dbReference type="AlphaFoldDB" id="I3CHG8"/>
<dbReference type="RefSeq" id="WP_002689944.1">
    <property type="nucleotide sequence ID" value="NZ_JH600070.1"/>
</dbReference>
<dbReference type="STRING" id="395493.BegalDRAFT_2202"/>
<dbReference type="Gene3D" id="2.40.50.100">
    <property type="match status" value="2"/>
</dbReference>
<dbReference type="NCBIfam" id="TIGR00638">
    <property type="entry name" value="Mop"/>
    <property type="match status" value="2"/>
</dbReference>
<dbReference type="SUPFAM" id="SSF50331">
    <property type="entry name" value="MOP-like"/>
    <property type="match status" value="2"/>
</dbReference>
<dbReference type="PANTHER" id="PTHR30432:SF1">
    <property type="entry name" value="DNA-BINDING TRANSCRIPTIONAL DUAL REGULATOR MODE"/>
    <property type="match status" value="1"/>
</dbReference>
<dbReference type="InterPro" id="IPR004606">
    <property type="entry name" value="Mop_domain"/>
</dbReference>
<protein>
    <submittedName>
        <fullName evidence="4">Molybdenum-pterin binding domain protein</fullName>
    </submittedName>
</protein>
<evidence type="ECO:0000313" key="5">
    <source>
        <dbReference type="Proteomes" id="UP000005744"/>
    </source>
</evidence>
<dbReference type="EMBL" id="JH600070">
    <property type="protein sequence ID" value="EIJ43061.1"/>
    <property type="molecule type" value="Genomic_DNA"/>
</dbReference>
<feature type="domain" description="Mop" evidence="3">
    <location>
        <begin position="74"/>
        <end position="140"/>
    </location>
</feature>
<accession>I3CHG8</accession>
<feature type="domain" description="Mop" evidence="3">
    <location>
        <begin position="2"/>
        <end position="68"/>
    </location>
</feature>
<dbReference type="GO" id="GO:0015689">
    <property type="term" value="P:molybdate ion transport"/>
    <property type="evidence" value="ECO:0007669"/>
    <property type="project" value="InterPro"/>
</dbReference>
<proteinExistence type="predicted"/>
<dbReference type="PROSITE" id="PS51866">
    <property type="entry name" value="MOP"/>
    <property type="match status" value="2"/>
</dbReference>
<dbReference type="InterPro" id="IPR005116">
    <property type="entry name" value="Transp-assoc_OB_typ1"/>
</dbReference>
<dbReference type="Proteomes" id="UP000005744">
    <property type="component" value="Unassembled WGS sequence"/>
</dbReference>
<keyword evidence="1 2" id="KW-0500">Molybdenum</keyword>
<evidence type="ECO:0000313" key="4">
    <source>
        <dbReference type="EMBL" id="EIJ43061.1"/>
    </source>
</evidence>
<sequence length="141" mass="14361">MYTSARNQFKGTVAKIAKGAVNAEVTLKLAGDVEVVASITVSSLDRLGLKEGQSAIALIKAPQVILVSADTKLKFSARNHLAGKVASIEKGAVNTIVSVTLAGGAVLKSVITEDALSDLGLKEGVAVAAVFKSSSVILAVE</sequence>
<evidence type="ECO:0000256" key="2">
    <source>
        <dbReference type="PROSITE-ProRule" id="PRU01213"/>
    </source>
</evidence>
<dbReference type="InterPro" id="IPR008995">
    <property type="entry name" value="Mo/tungstate-bd_C_term_dom"/>
</dbReference>
<keyword evidence="5" id="KW-1185">Reference proteome</keyword>
<dbReference type="Pfam" id="PF03459">
    <property type="entry name" value="TOBE"/>
    <property type="match status" value="2"/>
</dbReference>
<name>I3CHG8_9GAMM</name>
<gene>
    <name evidence="4" type="ORF">BegalDRAFT_2202</name>
</gene>
<dbReference type="eggNOG" id="COG3585">
    <property type="taxonomic scope" value="Bacteria"/>
</dbReference>
<evidence type="ECO:0000256" key="1">
    <source>
        <dbReference type="ARBA" id="ARBA00022505"/>
    </source>
</evidence>
<organism evidence="4 5">
    <name type="scientific">Beggiatoa alba B18LD</name>
    <dbReference type="NCBI Taxonomy" id="395493"/>
    <lineage>
        <taxon>Bacteria</taxon>
        <taxon>Pseudomonadati</taxon>
        <taxon>Pseudomonadota</taxon>
        <taxon>Gammaproteobacteria</taxon>
        <taxon>Thiotrichales</taxon>
        <taxon>Thiotrichaceae</taxon>
        <taxon>Beggiatoa</taxon>
    </lineage>
</organism>
<evidence type="ECO:0000259" key="3">
    <source>
        <dbReference type="PROSITE" id="PS51866"/>
    </source>
</evidence>
<dbReference type="InterPro" id="IPR051815">
    <property type="entry name" value="Molybdate_resp_trans_reg"/>
</dbReference>
<dbReference type="OrthoDB" id="9800709at2"/>
<dbReference type="HOGENOM" id="CLU_118993_0_1_6"/>
<dbReference type="PANTHER" id="PTHR30432">
    <property type="entry name" value="TRANSCRIPTIONAL REGULATOR MODE"/>
    <property type="match status" value="1"/>
</dbReference>
<reference evidence="4 5" key="1">
    <citation type="submission" date="2011-11" db="EMBL/GenBank/DDBJ databases">
        <title>Improved High-Quality Draft sequence of Beggiatoa alba B18lD.</title>
        <authorList>
            <consortium name="US DOE Joint Genome Institute"/>
            <person name="Lucas S."/>
            <person name="Han J."/>
            <person name="Lapidus A."/>
            <person name="Cheng J.-F."/>
            <person name="Goodwin L."/>
            <person name="Pitluck S."/>
            <person name="Peters L."/>
            <person name="Mikhailova N."/>
            <person name="Held B."/>
            <person name="Detter J.C."/>
            <person name="Han C."/>
            <person name="Tapia R."/>
            <person name="Land M."/>
            <person name="Hauser L."/>
            <person name="Kyrpides N."/>
            <person name="Ivanova N."/>
            <person name="Pagani I."/>
            <person name="Samuel K."/>
            <person name="Teske A."/>
            <person name="Mueller J."/>
            <person name="Woyke T."/>
        </authorList>
    </citation>
    <scope>NUCLEOTIDE SEQUENCE [LARGE SCALE GENOMIC DNA]</scope>
    <source>
        <strain evidence="4 5">B18LD</strain>
    </source>
</reference>